<evidence type="ECO:0000313" key="2">
    <source>
        <dbReference type="EMBL" id="SVC77044.1"/>
    </source>
</evidence>
<dbReference type="AlphaFoldDB" id="A0A382PUM6"/>
<dbReference type="EMBL" id="UINC01109901">
    <property type="protein sequence ID" value="SVC77044.1"/>
    <property type="molecule type" value="Genomic_DNA"/>
</dbReference>
<protein>
    <submittedName>
        <fullName evidence="2">Uncharacterized protein</fullName>
    </submittedName>
</protein>
<feature type="compositionally biased region" description="Low complexity" evidence="1">
    <location>
        <begin position="177"/>
        <end position="187"/>
    </location>
</feature>
<reference evidence="2" key="1">
    <citation type="submission" date="2018-05" db="EMBL/GenBank/DDBJ databases">
        <authorList>
            <person name="Lanie J.A."/>
            <person name="Ng W.-L."/>
            <person name="Kazmierczak K.M."/>
            <person name="Andrzejewski T.M."/>
            <person name="Davidsen T.M."/>
            <person name="Wayne K.J."/>
            <person name="Tettelin H."/>
            <person name="Glass J.I."/>
            <person name="Rusch D."/>
            <person name="Podicherti R."/>
            <person name="Tsui H.-C.T."/>
            <person name="Winkler M.E."/>
        </authorList>
    </citation>
    <scope>NUCLEOTIDE SEQUENCE</scope>
</reference>
<organism evidence="2">
    <name type="scientific">marine metagenome</name>
    <dbReference type="NCBI Taxonomy" id="408172"/>
    <lineage>
        <taxon>unclassified sequences</taxon>
        <taxon>metagenomes</taxon>
        <taxon>ecological metagenomes</taxon>
    </lineage>
</organism>
<name>A0A382PUM6_9ZZZZ</name>
<proteinExistence type="predicted"/>
<evidence type="ECO:0000256" key="1">
    <source>
        <dbReference type="SAM" id="MobiDB-lite"/>
    </source>
</evidence>
<sequence length="208" mass="23322">MGYIEAMWPEEERSIAAKAQGLPCHVGPVKTKDEMEFLKALMRRPDFMRSSELKTTQSNQNFEQTMWAQINRSGTDLANAFDWTKMATFWNRTYLDVIGNGETHIHFQPRCLTSKEERKIAVTDMTMKEVSHLKSAAKTYAAGVSVNLALRSDPYREHLYNSNVQAQKKPKSHGKGKAPAAPKIKSSLRSVKRPVAAAAVPNVNASQI</sequence>
<feature type="region of interest" description="Disordered" evidence="1">
    <location>
        <begin position="162"/>
        <end position="191"/>
    </location>
</feature>
<feature type="non-terminal residue" evidence="2">
    <location>
        <position position="208"/>
    </location>
</feature>
<accession>A0A382PUM6</accession>
<gene>
    <name evidence="2" type="ORF">METZ01_LOCUS329898</name>
</gene>